<sequence length="839" mass="96402">MTDVLCIKRFTLLLFLAFTYSICISAQQQTISGSVKDAQTGEYLPFANVYFKGTSHGVRTNEDGQFSLTLHSLPGDSLTASVMGYNMMVMRLNRQAARQTVNFELERGIRIKEFVVNAGINPALIILRKVIQRKPVNDMHALDNYSLKAYNKVEIDLKHIQERHLQRNRLLKPFAFIAKNIDSTSEDKPFLPIFLTESLSSFYYQQSPSRQKEVIHAQQTSGIKTDAIQQYLGSMYQKLNIYDNYIQLFSKQFVSPISNSGTFYYHYKMLDTQYIRGKKCYLISFVPRRPEELVFKGEFWVHDSTFAIQKMSLYADKDANINFINKVSVVQEFAPLNDSAWFIIKDILVADFTVLGKKSVNVIGRRSLLYDSIRVNRPEVTAYFNNNGNPDAVEVALYNASTARSFWDSIRPVSLSKNERAIYAMVDTLQQLPLFKTYTNTLKFVFTGKKEFGPIEIGPVYRMISMNQLEKQRVRIDLGTTPRFNPMLRLRGHLAYGVADQELKGHVSALWILSRYPRKALYASYTHELDNGGISRGEHEEIGTDNVFTLLLRKPGIKQKFILLDEKRADYFTEWRNGFSIHIKGVNQAFYPYAPLPAVDSIVKGRITGQSNNITTELGIKLRYAPGEKFLQGRFDRISLGSKYPALTLEYDAGIKGVLGSSYHYHKLEATIAGKHVKIAPLGKLTYEVYAGKIFNPLPYFLLENHPGNEIYYYSGRAFNMMNRFEFISDEYAGFNLEHHLEGGLFNYIPLLKKMKLRQFWTAKGVIGSLSPENTAMNMHTSYRFRTLEAHPYIEVGTGIDNILRFFRVDFVWRLAPKPLPQEAYHRRFGIFGSFRLNF</sequence>
<reference evidence="2 3" key="1">
    <citation type="submission" date="2024-06" db="EMBL/GenBank/DDBJ databases">
        <title>Chitinophaga defluvii sp. nov., isolated from municipal sewage.</title>
        <authorList>
            <person name="Zhang L."/>
        </authorList>
    </citation>
    <scope>NUCLEOTIDE SEQUENCE [LARGE SCALE GENOMIC DNA]</scope>
    <source>
        <strain evidence="2 3">H8</strain>
    </source>
</reference>
<dbReference type="EMBL" id="JBEXAC010000001">
    <property type="protein sequence ID" value="MET6997119.1"/>
    <property type="molecule type" value="Genomic_DNA"/>
</dbReference>
<protein>
    <submittedName>
        <fullName evidence="2">DUF5686 family protein</fullName>
    </submittedName>
</protein>
<dbReference type="InterPro" id="IPR043741">
    <property type="entry name" value="DUF5686"/>
</dbReference>
<dbReference type="Proteomes" id="UP001549749">
    <property type="component" value="Unassembled WGS sequence"/>
</dbReference>
<gene>
    <name evidence="2" type="ORF">ABR189_07050</name>
</gene>
<feature type="signal peptide" evidence="1">
    <location>
        <begin position="1"/>
        <end position="26"/>
    </location>
</feature>
<dbReference type="Gene3D" id="2.60.40.1120">
    <property type="entry name" value="Carboxypeptidase-like, regulatory domain"/>
    <property type="match status" value="1"/>
</dbReference>
<dbReference type="InterPro" id="IPR008969">
    <property type="entry name" value="CarboxyPept-like_regulatory"/>
</dbReference>
<dbReference type="RefSeq" id="WP_354659758.1">
    <property type="nucleotide sequence ID" value="NZ_JBEXAC010000001.1"/>
</dbReference>
<comment type="caution">
    <text evidence="2">The sequence shown here is derived from an EMBL/GenBank/DDBJ whole genome shotgun (WGS) entry which is preliminary data.</text>
</comment>
<organism evidence="2 3">
    <name type="scientific">Chitinophaga defluvii</name>
    <dbReference type="NCBI Taxonomy" id="3163343"/>
    <lineage>
        <taxon>Bacteria</taxon>
        <taxon>Pseudomonadati</taxon>
        <taxon>Bacteroidota</taxon>
        <taxon>Chitinophagia</taxon>
        <taxon>Chitinophagales</taxon>
        <taxon>Chitinophagaceae</taxon>
        <taxon>Chitinophaga</taxon>
    </lineage>
</organism>
<dbReference type="SUPFAM" id="SSF49464">
    <property type="entry name" value="Carboxypeptidase regulatory domain-like"/>
    <property type="match status" value="1"/>
</dbReference>
<name>A0ABV2T262_9BACT</name>
<keyword evidence="3" id="KW-1185">Reference proteome</keyword>
<feature type="chain" id="PRO_5047497905" evidence="1">
    <location>
        <begin position="27"/>
        <end position="839"/>
    </location>
</feature>
<evidence type="ECO:0000313" key="2">
    <source>
        <dbReference type="EMBL" id="MET6997119.1"/>
    </source>
</evidence>
<evidence type="ECO:0000256" key="1">
    <source>
        <dbReference type="SAM" id="SignalP"/>
    </source>
</evidence>
<proteinExistence type="predicted"/>
<evidence type="ECO:0000313" key="3">
    <source>
        <dbReference type="Proteomes" id="UP001549749"/>
    </source>
</evidence>
<dbReference type="Pfam" id="PF13715">
    <property type="entry name" value="CarbopepD_reg_2"/>
    <property type="match status" value="1"/>
</dbReference>
<accession>A0ABV2T262</accession>
<keyword evidence="1" id="KW-0732">Signal</keyword>
<dbReference type="Pfam" id="PF18939">
    <property type="entry name" value="DUF5686"/>
    <property type="match status" value="1"/>
</dbReference>